<keyword evidence="2" id="KW-1185">Reference proteome</keyword>
<dbReference type="Proteomes" id="UP000683246">
    <property type="component" value="Chromosome"/>
</dbReference>
<evidence type="ECO:0000313" key="1">
    <source>
        <dbReference type="EMBL" id="QUI22737.1"/>
    </source>
</evidence>
<dbReference type="RefSeq" id="WP_212698232.1">
    <property type="nucleotide sequence ID" value="NZ_CP058649.1"/>
</dbReference>
<protein>
    <submittedName>
        <fullName evidence="1">Uncharacterized protein</fullName>
    </submittedName>
</protein>
<dbReference type="KEGG" id="vpy:HZI73_10740"/>
<sequence>MIKMSFGEFEGDSWEDLCQRCFYMKYEDEGYTRIPAEYKGDLGIEGYTKDGIVFQCYCPDADYTADDMYTHMRKKITNDLKRLIETKDLLVEKYICMSIRKWCFVVPYFNNRMLIEHCNKKKKQILKQKHTGISEDFDIQILEAKAFMKQIDHLVHNNDSYQLNYTVKYEGNRDWSFCKSFLVKNIYKKIQVLMPDNKEVIDKVVGIYMEFYLRGYEALNKLQERHPDSYEKLMRIKNNHEKNVEIECLLNNPDTISNKDLFEKITNQFSQKLTNEFSVPFSPEMIDALKNQIVSSWLLECPMSFK</sequence>
<gene>
    <name evidence="1" type="ORF">HZI73_10740</name>
</gene>
<reference evidence="1" key="1">
    <citation type="submission" date="2020-07" db="EMBL/GenBank/DDBJ databases">
        <title>Vallitalea pronyensis genome.</title>
        <authorList>
            <person name="Postec A."/>
        </authorList>
    </citation>
    <scope>NUCLEOTIDE SEQUENCE</scope>
    <source>
        <strain evidence="1">FatNI3</strain>
    </source>
</reference>
<name>A0A8J8SGU7_9FIRM</name>
<dbReference type="EMBL" id="CP058649">
    <property type="protein sequence ID" value="QUI22737.1"/>
    <property type="molecule type" value="Genomic_DNA"/>
</dbReference>
<dbReference type="AlphaFoldDB" id="A0A8J8SGU7"/>
<proteinExistence type="predicted"/>
<organism evidence="1 2">
    <name type="scientific">Vallitalea pronyensis</name>
    <dbReference type="NCBI Taxonomy" id="1348613"/>
    <lineage>
        <taxon>Bacteria</taxon>
        <taxon>Bacillati</taxon>
        <taxon>Bacillota</taxon>
        <taxon>Clostridia</taxon>
        <taxon>Lachnospirales</taxon>
        <taxon>Vallitaleaceae</taxon>
        <taxon>Vallitalea</taxon>
    </lineage>
</organism>
<accession>A0A8J8SGU7</accession>
<evidence type="ECO:0000313" key="2">
    <source>
        <dbReference type="Proteomes" id="UP000683246"/>
    </source>
</evidence>